<proteinExistence type="inferred from homology"/>
<dbReference type="GO" id="GO:0000166">
    <property type="term" value="F:nucleotide binding"/>
    <property type="evidence" value="ECO:0007669"/>
    <property type="project" value="InterPro"/>
</dbReference>
<protein>
    <recommendedName>
        <fullName evidence="3">DNA-directed RNA polymerase III subunit RPC9</fullName>
    </recommendedName>
</protein>
<dbReference type="Proteomes" id="UP000094389">
    <property type="component" value="Unassembled WGS sequence"/>
</dbReference>
<evidence type="ECO:0000313" key="10">
    <source>
        <dbReference type="EMBL" id="ODV71694.1"/>
    </source>
</evidence>
<keyword evidence="12" id="KW-1185">Reference proteome</keyword>
<evidence type="ECO:0000256" key="3">
    <source>
        <dbReference type="ARBA" id="ARBA00016672"/>
    </source>
</evidence>
<dbReference type="OMA" id="VMIINLR"/>
<dbReference type="EMBL" id="KV453939">
    <property type="protein sequence ID" value="ODV71694.1"/>
    <property type="molecule type" value="Genomic_DNA"/>
</dbReference>
<dbReference type="Pfam" id="PF03874">
    <property type="entry name" value="RNA_pol_Rpb4"/>
    <property type="match status" value="1"/>
</dbReference>
<dbReference type="InterPro" id="IPR005574">
    <property type="entry name" value="Rpb4/RPC9"/>
</dbReference>
<dbReference type="PANTHER" id="PTHR15561">
    <property type="entry name" value="CALCITONIN GENE-RELATED PEPTIDE-RECEPTOR COMPONENT PROTEIN"/>
    <property type="match status" value="1"/>
</dbReference>
<dbReference type="Proteomes" id="UP000038830">
    <property type="component" value="Unassembled WGS sequence"/>
</dbReference>
<gene>
    <name evidence="9" type="primary">CRCP</name>
    <name evidence="9" type="ORF">BN1211_3368</name>
    <name evidence="10" type="ORF">CYBJADRAFT_131182</name>
</gene>
<name>A0A0H5CE93_CYBJN</name>
<sequence length="162" mass="18864">MKVEIERERLLSNFEVFEHLKEIQRQNNWMAQQDNAKKPKRSLNPDLESITRDLSSYLSKTPVHIQSVDSITECMKDLSKYSLEKIEKLQIINSAPYSMVSLYSVIEECDQRFSEDEINDILEIIQTHFPIGEDASGEGNEEYDEDEVMVDQQEEEIVVTTT</sequence>
<dbReference type="InterPro" id="IPR010997">
    <property type="entry name" value="HRDC-like_sf"/>
</dbReference>
<dbReference type="EMBL" id="CDQK01000003">
    <property type="protein sequence ID" value="CEP22909.1"/>
    <property type="molecule type" value="Genomic_DNA"/>
</dbReference>
<reference evidence="10 12" key="3">
    <citation type="journal article" date="2016" name="Proc. Natl. Acad. Sci. U.S.A.">
        <title>Comparative genomics of biotechnologically important yeasts.</title>
        <authorList>
            <person name="Riley R."/>
            <person name="Haridas S."/>
            <person name="Wolfe K.H."/>
            <person name="Lopes M.R."/>
            <person name="Hittinger C.T."/>
            <person name="Goeker M."/>
            <person name="Salamov A.A."/>
            <person name="Wisecaver J.H."/>
            <person name="Long T.M."/>
            <person name="Calvey C.H."/>
            <person name="Aerts A.L."/>
            <person name="Barry K.W."/>
            <person name="Choi C."/>
            <person name="Clum A."/>
            <person name="Coughlan A.Y."/>
            <person name="Deshpande S."/>
            <person name="Douglass A.P."/>
            <person name="Hanson S.J."/>
            <person name="Klenk H.-P."/>
            <person name="LaButti K.M."/>
            <person name="Lapidus A."/>
            <person name="Lindquist E.A."/>
            <person name="Lipzen A.M."/>
            <person name="Meier-Kolthoff J.P."/>
            <person name="Ohm R.A."/>
            <person name="Otillar R.P."/>
            <person name="Pangilinan J.L."/>
            <person name="Peng Y."/>
            <person name="Rokas A."/>
            <person name="Rosa C.A."/>
            <person name="Scheuner C."/>
            <person name="Sibirny A.A."/>
            <person name="Slot J.C."/>
            <person name="Stielow J.B."/>
            <person name="Sun H."/>
            <person name="Kurtzman C.P."/>
            <person name="Blackwell M."/>
            <person name="Grigoriev I.V."/>
            <person name="Jeffries T.W."/>
        </authorList>
    </citation>
    <scope>NUCLEOTIDE SEQUENCE [LARGE SCALE GENOMIC DNA]</scope>
    <source>
        <strain evidence="12">ATCC 18201 / CBS 1600 / BCRC 20928 / JCM 3617 / NBRC 0987 / NRRL Y-1542</strain>
        <strain evidence="10">NRRL Y-1542</strain>
    </source>
</reference>
<reference evidence="11" key="2">
    <citation type="journal article" date="2015" name="J. Biotechnol.">
        <title>The structure of the Cyberlindnera jadinii genome and its relation to Candida utilis analyzed by the occurrence of single nucleotide polymorphisms.</title>
        <authorList>
            <person name="Rupp O."/>
            <person name="Brinkrolf K."/>
            <person name="Buerth C."/>
            <person name="Kunigo M."/>
            <person name="Schneider J."/>
            <person name="Jaenicke S."/>
            <person name="Goesmann A."/>
            <person name="Puehler A."/>
            <person name="Jaeger K.-E."/>
            <person name="Ernst J.F."/>
        </authorList>
    </citation>
    <scope>NUCLEOTIDE SEQUENCE [LARGE SCALE GENOMIC DNA]</scope>
    <source>
        <strain evidence="11">ATCC 18201 / CBS 1600 / BCRC 20928 / JCM 3617 / NBRC 0987 / NRRL Y-1542</strain>
    </source>
</reference>
<dbReference type="GO" id="GO:0005666">
    <property type="term" value="C:RNA polymerase III complex"/>
    <property type="evidence" value="ECO:0007669"/>
    <property type="project" value="InterPro"/>
</dbReference>
<dbReference type="Gene3D" id="1.20.1250.40">
    <property type="match status" value="1"/>
</dbReference>
<keyword evidence="6" id="KW-0539">Nucleus</keyword>
<keyword evidence="4" id="KW-0240">DNA-directed RNA polymerase</keyword>
<dbReference type="SMART" id="SM00657">
    <property type="entry name" value="RPOL4c"/>
    <property type="match status" value="1"/>
</dbReference>
<dbReference type="STRING" id="983966.A0A0H5CE93"/>
<feature type="compositionally biased region" description="Acidic residues" evidence="7">
    <location>
        <begin position="135"/>
        <end position="151"/>
    </location>
</feature>
<dbReference type="AlphaFoldDB" id="A0A0H5CE93"/>
<evidence type="ECO:0000256" key="1">
    <source>
        <dbReference type="ARBA" id="ARBA00004123"/>
    </source>
</evidence>
<evidence type="ECO:0000256" key="4">
    <source>
        <dbReference type="ARBA" id="ARBA00022478"/>
    </source>
</evidence>
<feature type="region of interest" description="Disordered" evidence="7">
    <location>
        <begin position="132"/>
        <end position="151"/>
    </location>
</feature>
<evidence type="ECO:0000256" key="2">
    <source>
        <dbReference type="ARBA" id="ARBA00006898"/>
    </source>
</evidence>
<evidence type="ECO:0000313" key="12">
    <source>
        <dbReference type="Proteomes" id="UP000094389"/>
    </source>
</evidence>
<comment type="subcellular location">
    <subcellularLocation>
        <location evidence="1">Nucleus</location>
    </subcellularLocation>
</comment>
<accession>A0A0H5CE93</accession>
<organism evidence="9 11">
    <name type="scientific">Cyberlindnera jadinii (strain ATCC 18201 / CBS 1600 / BCRC 20928 / JCM 3617 / NBRC 0987 / NRRL Y-1542)</name>
    <name type="common">Torula yeast</name>
    <name type="synonym">Candida utilis</name>
    <dbReference type="NCBI Taxonomy" id="983966"/>
    <lineage>
        <taxon>Eukaryota</taxon>
        <taxon>Fungi</taxon>
        <taxon>Dikarya</taxon>
        <taxon>Ascomycota</taxon>
        <taxon>Saccharomycotina</taxon>
        <taxon>Saccharomycetes</taxon>
        <taxon>Phaffomycetales</taxon>
        <taxon>Phaffomycetaceae</taxon>
        <taxon>Cyberlindnera</taxon>
    </lineage>
</organism>
<dbReference type="SUPFAM" id="SSF47819">
    <property type="entry name" value="HRDC-like"/>
    <property type="match status" value="1"/>
</dbReference>
<evidence type="ECO:0000256" key="7">
    <source>
        <dbReference type="SAM" id="MobiDB-lite"/>
    </source>
</evidence>
<evidence type="ECO:0000313" key="9">
    <source>
        <dbReference type="EMBL" id="CEP22909.1"/>
    </source>
</evidence>
<accession>A0A1E4RWQ3</accession>
<dbReference type="InterPro" id="IPR038846">
    <property type="entry name" value="RPC9"/>
</dbReference>
<dbReference type="OrthoDB" id="1746530at2759"/>
<comment type="similarity">
    <text evidence="2">Belongs to the eukaryotic RPC9 RNA polymerase subunit family.</text>
</comment>
<dbReference type="InterPro" id="IPR006590">
    <property type="entry name" value="RNA_pol_Rpb4/RPC9_core"/>
</dbReference>
<dbReference type="GO" id="GO:0006384">
    <property type="term" value="P:transcription initiation at RNA polymerase III promoter"/>
    <property type="evidence" value="ECO:0007669"/>
    <property type="project" value="InterPro"/>
</dbReference>
<dbReference type="PANTHER" id="PTHR15561:SF0">
    <property type="entry name" value="DNA-DIRECTED RNA POLYMERASE III SUBUNIT RPC9"/>
    <property type="match status" value="1"/>
</dbReference>
<evidence type="ECO:0000313" key="11">
    <source>
        <dbReference type="Proteomes" id="UP000038830"/>
    </source>
</evidence>
<feature type="domain" description="RNA polymerase Rpb4/RPC9 core" evidence="8">
    <location>
        <begin position="1"/>
        <end position="132"/>
    </location>
</feature>
<dbReference type="InterPro" id="IPR038324">
    <property type="entry name" value="Rpb4/RPC9_sf"/>
</dbReference>
<evidence type="ECO:0000256" key="5">
    <source>
        <dbReference type="ARBA" id="ARBA00023163"/>
    </source>
</evidence>
<evidence type="ECO:0000256" key="6">
    <source>
        <dbReference type="ARBA" id="ARBA00023242"/>
    </source>
</evidence>
<reference evidence="9" key="1">
    <citation type="submission" date="2014-12" db="EMBL/GenBank/DDBJ databases">
        <authorList>
            <person name="Jaenicke S."/>
        </authorList>
    </citation>
    <scope>NUCLEOTIDE SEQUENCE [LARGE SCALE GENOMIC DNA]</scope>
    <source>
        <strain evidence="9">CBS1600</strain>
    </source>
</reference>
<evidence type="ECO:0000259" key="8">
    <source>
        <dbReference type="SMART" id="SM00657"/>
    </source>
</evidence>
<keyword evidence="5" id="KW-0804">Transcription</keyword>